<keyword evidence="8" id="KW-0811">Translocation</keyword>
<dbReference type="GO" id="GO:0017056">
    <property type="term" value="F:structural constituent of nuclear pore"/>
    <property type="evidence" value="ECO:0007669"/>
    <property type="project" value="InterPro"/>
</dbReference>
<dbReference type="STRING" id="544712.C6H9Q4"/>
<feature type="compositionally biased region" description="Polar residues" evidence="15">
    <location>
        <begin position="177"/>
        <end position="190"/>
    </location>
</feature>
<sequence length="692" mass="70937">MSNLFQFGTSSTSGGSNAPTFGTAGTSPFSQPAPGKTTGGLFGNIGATPTTTAAAADPPSAPLFGGGSTTPTTGQTASLFGGQNSKSTFGNTLTKPSDPGQSVGHTPTTNLFGNASQTPKLGEPTSSGKPQSVLFGEQGKTTPATSGLFGSTTPAPSNGPSLFGNLSTTPAGPPPQTSAGQGLFTSQASAKANEPASLFGQKPTSSPSFPGFSATTSAVSPLNAPTTTAAAPSFFTNTTQMPTPKSGNLFTSSPAKAQGTEAGKSDAKPPPPTFGAAPTSTTPGTSGSQSQQKPLSFPTSRPSSSAFTPTAMSDTAQKPLFGNLAPTSTASATSTTTTAPAGGLFSSLSTPKTTAPKDSTTPATSSGQPASGMFNLAKTTTTTAPPTSSSEKISASGATTTAAATVTSASATTATPATAGGLGASTVGPAPPAQSRLKNKTMDEILTRWATDLAKYQKEFQEQAEQVAKWDRMLVENGTKVQKLYGNTVDAERATQEVERQLASVEGQQDELSSWLDRYEQEVEALLSKQVGFTDSLQGPDQERERTYKLAERLSERLNEMAQDLTSMIEEVNSASSTLSKTTKADEPISQIVRILNSHLSQLQLIDQGTANLHAKIAASHKLGSSLSVHQNMGSYSQYRNGTGNGISGGDAAGDFYRAYMGLKPIFDTFKSSASCSCKMRNEFDEIQGLII</sequence>
<keyword evidence="7" id="KW-0653">Protein transport</keyword>
<dbReference type="AlphaFoldDB" id="C6H9Q4"/>
<proteinExistence type="inferred from homology"/>
<keyword evidence="9" id="KW-0906">Nuclear pore complex</keyword>
<comment type="similarity">
    <text evidence="4">Belongs to the nucleoporin NSP1/NUP62 family.</text>
</comment>
<dbReference type="GO" id="GO:0031965">
    <property type="term" value="C:nuclear membrane"/>
    <property type="evidence" value="ECO:0007669"/>
    <property type="project" value="UniProtKB-SubCell"/>
</dbReference>
<feature type="domain" description="Nucleoporin NSP1-like C-terminal" evidence="16">
    <location>
        <begin position="425"/>
        <end position="531"/>
    </location>
</feature>
<gene>
    <name evidence="17" type="ORF">HCDG_02935</name>
</gene>
<keyword evidence="14" id="KW-0175">Coiled coil</keyword>
<evidence type="ECO:0000256" key="5">
    <source>
        <dbReference type="ARBA" id="ARBA00022448"/>
    </source>
</evidence>
<dbReference type="GO" id="GO:0006606">
    <property type="term" value="P:protein import into nucleus"/>
    <property type="evidence" value="ECO:0007669"/>
    <property type="project" value="TreeGrafter"/>
</dbReference>
<evidence type="ECO:0000259" key="16">
    <source>
        <dbReference type="Pfam" id="PF05064"/>
    </source>
</evidence>
<evidence type="ECO:0000313" key="18">
    <source>
        <dbReference type="Proteomes" id="UP000002624"/>
    </source>
</evidence>
<dbReference type="Proteomes" id="UP000002624">
    <property type="component" value="Unassembled WGS sequence"/>
</dbReference>
<evidence type="ECO:0000256" key="7">
    <source>
        <dbReference type="ARBA" id="ARBA00022927"/>
    </source>
</evidence>
<feature type="compositionally biased region" description="Low complexity" evidence="15">
    <location>
        <begin position="379"/>
        <end position="397"/>
    </location>
</feature>
<dbReference type="OMA" id="EMMSKQV"/>
<feature type="compositionally biased region" description="Polar residues" evidence="15">
    <location>
        <begin position="346"/>
        <end position="369"/>
    </location>
</feature>
<reference evidence="18" key="1">
    <citation type="submission" date="2009-05" db="EMBL/GenBank/DDBJ databases">
        <title>The genome sequence of Ajellomyces capsulatus strain H143.</title>
        <authorList>
            <person name="Champion M."/>
            <person name="Cuomo C.A."/>
            <person name="Ma L.-J."/>
            <person name="Henn M.R."/>
            <person name="Sil A."/>
            <person name="Goldman B."/>
            <person name="Young S.K."/>
            <person name="Kodira C.D."/>
            <person name="Zeng Q."/>
            <person name="Koehrsen M."/>
            <person name="Alvarado L."/>
            <person name="Berlin A.M."/>
            <person name="Borenstein D."/>
            <person name="Chen Z."/>
            <person name="Engels R."/>
            <person name="Freedman E."/>
            <person name="Gellesch M."/>
            <person name="Goldberg J."/>
            <person name="Griggs A."/>
            <person name="Gujja S."/>
            <person name="Heiman D.I."/>
            <person name="Hepburn T.A."/>
            <person name="Howarth C."/>
            <person name="Jen D."/>
            <person name="Larson L."/>
            <person name="Lewis B."/>
            <person name="Mehta T."/>
            <person name="Park D."/>
            <person name="Pearson M."/>
            <person name="Roberts A."/>
            <person name="Saif S."/>
            <person name="Shea T.D."/>
            <person name="Shenoy N."/>
            <person name="Sisk P."/>
            <person name="Stolte C."/>
            <person name="Sykes S."/>
            <person name="Walk T."/>
            <person name="White J."/>
            <person name="Yandava C."/>
            <person name="Klein B."/>
            <person name="McEwen J.G."/>
            <person name="Puccia R."/>
            <person name="Goldman G.H."/>
            <person name="Felipe M.S."/>
            <person name="Nino-Vega G."/>
            <person name="San-Blas G."/>
            <person name="Taylor J.W."/>
            <person name="Mendoza L."/>
            <person name="Galagan J.E."/>
            <person name="Nusbaum C."/>
            <person name="Birren B.W."/>
        </authorList>
    </citation>
    <scope>NUCLEOTIDE SEQUENCE [LARGE SCALE GENOMIC DNA]</scope>
    <source>
        <strain evidence="18">H143</strain>
    </source>
</reference>
<evidence type="ECO:0000256" key="9">
    <source>
        <dbReference type="ARBA" id="ARBA00023132"/>
    </source>
</evidence>
<feature type="compositionally biased region" description="Polar residues" evidence="15">
    <location>
        <begin position="17"/>
        <end position="30"/>
    </location>
</feature>
<keyword evidence="10" id="KW-0539">Nucleus</keyword>
<evidence type="ECO:0000256" key="14">
    <source>
        <dbReference type="SAM" id="Coils"/>
    </source>
</evidence>
<evidence type="ECO:0000256" key="12">
    <source>
        <dbReference type="ARBA" id="ARBA00078941"/>
    </source>
</evidence>
<dbReference type="Gene3D" id="1.20.5.170">
    <property type="match status" value="1"/>
</dbReference>
<name>C6H9Q4_AJECH</name>
<evidence type="ECO:0000256" key="15">
    <source>
        <dbReference type="SAM" id="MobiDB-lite"/>
    </source>
</evidence>
<dbReference type="EMBL" id="GG692421">
    <property type="protein sequence ID" value="EER43037.1"/>
    <property type="molecule type" value="Genomic_DNA"/>
</dbReference>
<evidence type="ECO:0000256" key="11">
    <source>
        <dbReference type="ARBA" id="ARBA00068864"/>
    </source>
</evidence>
<evidence type="ECO:0000256" key="4">
    <source>
        <dbReference type="ARBA" id="ARBA00005911"/>
    </source>
</evidence>
<feature type="compositionally biased region" description="Polar residues" evidence="15">
    <location>
        <begin position="139"/>
        <end position="170"/>
    </location>
</feature>
<feature type="compositionally biased region" description="Polar residues" evidence="15">
    <location>
        <begin position="202"/>
        <end position="220"/>
    </location>
</feature>
<evidence type="ECO:0000256" key="6">
    <source>
        <dbReference type="ARBA" id="ARBA00022816"/>
    </source>
</evidence>
<evidence type="ECO:0000256" key="13">
    <source>
        <dbReference type="ARBA" id="ARBA00081079"/>
    </source>
</evidence>
<evidence type="ECO:0000256" key="3">
    <source>
        <dbReference type="ARBA" id="ARBA00004620"/>
    </source>
</evidence>
<feature type="compositionally biased region" description="Low complexity" evidence="15">
    <location>
        <begin position="274"/>
        <end position="294"/>
    </location>
</feature>
<keyword evidence="5" id="KW-0813">Transport</keyword>
<dbReference type="Pfam" id="PF05064">
    <property type="entry name" value="Nsp1_C"/>
    <property type="match status" value="1"/>
</dbReference>
<dbReference type="GO" id="GO:0006405">
    <property type="term" value="P:RNA export from nucleus"/>
    <property type="evidence" value="ECO:0007669"/>
    <property type="project" value="TreeGrafter"/>
</dbReference>
<feature type="region of interest" description="Disordered" evidence="15">
    <location>
        <begin position="417"/>
        <end position="437"/>
    </location>
</feature>
<comment type="subcellular location">
    <subcellularLocation>
        <location evidence="1">Nucleus membrane</location>
        <topology evidence="1">Peripheral membrane protein</topology>
        <orientation evidence="1">Cytoplasmic side</orientation>
    </subcellularLocation>
    <subcellularLocation>
        <location evidence="3">Nucleus membrane</location>
        <topology evidence="3">Peripheral membrane protein</topology>
        <orientation evidence="3">Nucleoplasmic side</orientation>
    </subcellularLocation>
    <subcellularLocation>
        <location evidence="2">Nucleus</location>
        <location evidence="2">Nuclear pore complex</location>
    </subcellularLocation>
</comment>
<feature type="compositionally biased region" description="Polar residues" evidence="15">
    <location>
        <begin position="297"/>
        <end position="316"/>
    </location>
</feature>
<dbReference type="FunFam" id="1.20.5.170:FF:000040">
    <property type="entry name" value="Nuclear pore glycoprotein p62"/>
    <property type="match status" value="1"/>
</dbReference>
<evidence type="ECO:0000313" key="17">
    <source>
        <dbReference type="EMBL" id="EER43037.1"/>
    </source>
</evidence>
<dbReference type="PANTHER" id="PTHR12084">
    <property type="entry name" value="NUCLEAR PORE GLYCOPROTEIN P62-RELATED"/>
    <property type="match status" value="1"/>
</dbReference>
<dbReference type="VEuPathDB" id="FungiDB:HCDG_02935"/>
<organism evidence="17 18">
    <name type="scientific">Ajellomyces capsulatus (strain H143)</name>
    <name type="common">Darling's disease fungus</name>
    <name type="synonym">Histoplasma capsulatum</name>
    <dbReference type="NCBI Taxonomy" id="544712"/>
    <lineage>
        <taxon>Eukaryota</taxon>
        <taxon>Fungi</taxon>
        <taxon>Dikarya</taxon>
        <taxon>Ascomycota</taxon>
        <taxon>Pezizomycotina</taxon>
        <taxon>Eurotiomycetes</taxon>
        <taxon>Eurotiomycetidae</taxon>
        <taxon>Onygenales</taxon>
        <taxon>Ajellomycetaceae</taxon>
        <taxon>Histoplasma</taxon>
    </lineage>
</organism>
<feature type="region of interest" description="Disordered" evidence="15">
    <location>
        <begin position="378"/>
        <end position="397"/>
    </location>
</feature>
<dbReference type="GO" id="GO:0051028">
    <property type="term" value="P:mRNA transport"/>
    <property type="evidence" value="ECO:0007669"/>
    <property type="project" value="UniProtKB-KW"/>
</dbReference>
<dbReference type="OrthoDB" id="344345at2759"/>
<evidence type="ECO:0000256" key="1">
    <source>
        <dbReference type="ARBA" id="ARBA00004335"/>
    </source>
</evidence>
<feature type="region of interest" description="Disordered" evidence="15">
    <location>
        <begin position="1"/>
        <end position="373"/>
    </location>
</feature>
<evidence type="ECO:0000256" key="8">
    <source>
        <dbReference type="ARBA" id="ARBA00023010"/>
    </source>
</evidence>
<feature type="coiled-coil region" evidence="14">
    <location>
        <begin position="453"/>
        <end position="511"/>
    </location>
</feature>
<protein>
    <recommendedName>
        <fullName evidence="11">Nucleoporin NSP1</fullName>
    </recommendedName>
    <alternativeName>
        <fullName evidence="12">Nuclear pore protein NSP1</fullName>
    </alternativeName>
    <alternativeName>
        <fullName evidence="13">Nucleoskeletal-like protein</fullName>
    </alternativeName>
</protein>
<feature type="compositionally biased region" description="Polar residues" evidence="15">
    <location>
        <begin position="240"/>
        <end position="255"/>
    </location>
</feature>
<feature type="compositionally biased region" description="Low complexity" evidence="15">
    <location>
        <begin position="325"/>
        <end position="341"/>
    </location>
</feature>
<evidence type="ECO:0000256" key="10">
    <source>
        <dbReference type="ARBA" id="ARBA00023242"/>
    </source>
</evidence>
<feature type="compositionally biased region" description="Low complexity" evidence="15">
    <location>
        <begin position="47"/>
        <end position="58"/>
    </location>
</feature>
<feature type="compositionally biased region" description="Polar residues" evidence="15">
    <location>
        <begin position="77"/>
        <end position="130"/>
    </location>
</feature>
<dbReference type="PANTHER" id="PTHR12084:SF0">
    <property type="entry name" value="NUCLEAR PORE GLYCOPROTEIN P62"/>
    <property type="match status" value="1"/>
</dbReference>
<keyword evidence="6" id="KW-0509">mRNA transport</keyword>
<dbReference type="InterPro" id="IPR007758">
    <property type="entry name" value="Nucleoporin_NSP1_C"/>
</dbReference>
<dbReference type="GO" id="GO:0005543">
    <property type="term" value="F:phospholipid binding"/>
    <property type="evidence" value="ECO:0007669"/>
    <property type="project" value="TreeGrafter"/>
</dbReference>
<evidence type="ECO:0000256" key="2">
    <source>
        <dbReference type="ARBA" id="ARBA00004567"/>
    </source>
</evidence>
<dbReference type="InterPro" id="IPR026010">
    <property type="entry name" value="NSP1/NUP62"/>
</dbReference>
<feature type="compositionally biased region" description="Low complexity" evidence="15">
    <location>
        <begin position="223"/>
        <end position="239"/>
    </location>
</feature>
<accession>C6H9Q4</accession>
<dbReference type="HOGENOM" id="CLU_018823_0_0_1"/>
<dbReference type="GO" id="GO:0044613">
    <property type="term" value="C:nuclear pore central transport channel"/>
    <property type="evidence" value="ECO:0007669"/>
    <property type="project" value="TreeGrafter"/>
</dbReference>
<feature type="coiled-coil region" evidence="14">
    <location>
        <begin position="544"/>
        <end position="575"/>
    </location>
</feature>